<feature type="region of interest" description="Disordered" evidence="1">
    <location>
        <begin position="876"/>
        <end position="935"/>
    </location>
</feature>
<feature type="compositionally biased region" description="Pro residues" evidence="1">
    <location>
        <begin position="751"/>
        <end position="760"/>
    </location>
</feature>
<comment type="caution">
    <text evidence="3">The sequence shown here is derived from an EMBL/GenBank/DDBJ whole genome shotgun (WGS) entry which is preliminary data.</text>
</comment>
<feature type="compositionally biased region" description="Basic and acidic residues" evidence="1">
    <location>
        <begin position="893"/>
        <end position="902"/>
    </location>
</feature>
<feature type="region of interest" description="Disordered" evidence="1">
    <location>
        <begin position="947"/>
        <end position="995"/>
    </location>
</feature>
<organism evidence="3 4">
    <name type="scientific">Eumeta variegata</name>
    <name type="common">Bagworm moth</name>
    <name type="synonym">Eumeta japonica</name>
    <dbReference type="NCBI Taxonomy" id="151549"/>
    <lineage>
        <taxon>Eukaryota</taxon>
        <taxon>Metazoa</taxon>
        <taxon>Ecdysozoa</taxon>
        <taxon>Arthropoda</taxon>
        <taxon>Hexapoda</taxon>
        <taxon>Insecta</taxon>
        <taxon>Pterygota</taxon>
        <taxon>Neoptera</taxon>
        <taxon>Endopterygota</taxon>
        <taxon>Lepidoptera</taxon>
        <taxon>Glossata</taxon>
        <taxon>Ditrysia</taxon>
        <taxon>Tineoidea</taxon>
        <taxon>Psychidae</taxon>
        <taxon>Oiketicinae</taxon>
        <taxon>Eumeta</taxon>
    </lineage>
</organism>
<evidence type="ECO:0008006" key="5">
    <source>
        <dbReference type="Google" id="ProtNLM"/>
    </source>
</evidence>
<dbReference type="EMBL" id="BGZK01000030">
    <property type="protein sequence ID" value="GBP08328.1"/>
    <property type="molecule type" value="Genomic_DNA"/>
</dbReference>
<name>A0A4C1T4E7_EUMVA</name>
<reference evidence="3 4" key="1">
    <citation type="journal article" date="2019" name="Commun. Biol.">
        <title>The bagworm genome reveals a unique fibroin gene that provides high tensile strength.</title>
        <authorList>
            <person name="Kono N."/>
            <person name="Nakamura H."/>
            <person name="Ohtoshi R."/>
            <person name="Tomita M."/>
            <person name="Numata K."/>
            <person name="Arakawa K."/>
        </authorList>
    </citation>
    <scope>NUCLEOTIDE SEQUENCE [LARGE SCALE GENOMIC DNA]</scope>
</reference>
<dbReference type="PANTHER" id="PTHR46560">
    <property type="entry name" value="CYPHER, ISOFORM B"/>
    <property type="match status" value="1"/>
</dbReference>
<dbReference type="OrthoDB" id="10070678at2759"/>
<feature type="region of interest" description="Disordered" evidence="1">
    <location>
        <begin position="450"/>
        <end position="471"/>
    </location>
</feature>
<dbReference type="PANTHER" id="PTHR46560:SF11">
    <property type="entry name" value="GH09980P"/>
    <property type="match status" value="1"/>
</dbReference>
<evidence type="ECO:0000313" key="4">
    <source>
        <dbReference type="Proteomes" id="UP000299102"/>
    </source>
</evidence>
<keyword evidence="4" id="KW-1185">Reference proteome</keyword>
<feature type="compositionally biased region" description="Polar residues" evidence="1">
    <location>
        <begin position="947"/>
        <end position="965"/>
    </location>
</feature>
<dbReference type="AlphaFoldDB" id="A0A4C1T4E7"/>
<feature type="compositionally biased region" description="Basic and acidic residues" evidence="1">
    <location>
        <begin position="910"/>
        <end position="919"/>
    </location>
</feature>
<feature type="region of interest" description="Disordered" evidence="1">
    <location>
        <begin position="19"/>
        <end position="38"/>
    </location>
</feature>
<evidence type="ECO:0000313" key="3">
    <source>
        <dbReference type="EMBL" id="GBP08328.1"/>
    </source>
</evidence>
<feature type="transmembrane region" description="Helical" evidence="2">
    <location>
        <begin position="316"/>
        <end position="340"/>
    </location>
</feature>
<dbReference type="Proteomes" id="UP000299102">
    <property type="component" value="Unassembled WGS sequence"/>
</dbReference>
<protein>
    <recommendedName>
        <fullName evidence="5">ZP domain-containing protein</fullName>
    </recommendedName>
</protein>
<feature type="compositionally biased region" description="Polar residues" evidence="1">
    <location>
        <begin position="537"/>
        <end position="547"/>
    </location>
</feature>
<gene>
    <name evidence="3" type="ORF">EVAR_78800_1</name>
</gene>
<sequence length="1008" mass="113042">MENNPDRFSVIARSRKQVARPNASRARCDPPISARRTPSSRHLAPINAHMLRLWILMTCVAVAWAQSNYASHANSVEYQSGLPKETVLDGKVTQLDELSPVIFLNRTKATLDCAAGSMQKLIALRREILKNASLAIVLFPNYRRCPGPEPTGRWRVSLTVCRHDIRPVDVYVNVELKFNEKFYGIAYADFDRNSACQVAGKGALSYRLELPLKGCGTRQASITTSEITNISSFKNQNIAYICILAFACGSARDPLRVFTNNIVVRFHPGLEMDGDEVITIVCRYPPPVVPVAQPILFDPPVAASPVIKPSLGGTHILLIICAILFLTLLLLGLGVSYLCLRRRTLPVARRLVEDSSGSIISRESIKEVRIPRAHPVYPINAETASVVDTIPSDYPSETPSEAEHVHANQAFVMDEAYQSEGYGETHESSAANARLAAGAAPPAFDVRVRVQRPPAPPAPPSPPSTVTATETDAASVRHATLIEEHERQESFRTVSPAALPLPARGAQAHPPERPPRPAPLYSQVSRQGWSRRPRSLASLNTEMTDTHSVTEVTDDSHARIFSISKRPAPPPPITERLHTEESELLLESLEPTPETPIMPARKPEITSHVVDDVFLRTITEKKTIEDVERHKRLVTEYKKVPPPPPPAPQFDVTIRNHTAPEAQWENFSDISSASGMTLTPKMERVPLSLPPQKYIGNVGPDLFSPELVGHIKQSPLKYQVPTTSDDLPLLPELPPARNPLYREEDDEDVPEPTPAPPVPPNWNVLTRVLKTEAQDEVLLDTERSLRLTREERIRWREVITHESTLRRELASSSTREEFSRVATDRRFAPLYPPHKWEVIIRILTPPIDKPKNRYRKKAEWETRSRRSSLPTLYEYDSDATSLREPTRSRRSSYRSDHVDMRSMSEMMVEYAREQADARSEVSGPRAPRYYDDDSDVDNTYHHSWSRQSLHRSASQPSLARSNTELVEQWAAPDEDLTPTPTRRARGGEGLTTFTSSEVRTFQASRAWR</sequence>
<evidence type="ECO:0000256" key="1">
    <source>
        <dbReference type="SAM" id="MobiDB-lite"/>
    </source>
</evidence>
<keyword evidence="2" id="KW-0812">Transmembrane</keyword>
<proteinExistence type="predicted"/>
<feature type="compositionally biased region" description="Pro residues" evidence="1">
    <location>
        <begin position="453"/>
        <end position="463"/>
    </location>
</feature>
<dbReference type="STRING" id="151549.A0A4C1T4E7"/>
<feature type="region of interest" description="Disordered" evidence="1">
    <location>
        <begin position="722"/>
        <end position="761"/>
    </location>
</feature>
<accession>A0A4C1T4E7</accession>
<evidence type="ECO:0000256" key="2">
    <source>
        <dbReference type="SAM" id="Phobius"/>
    </source>
</evidence>
<feature type="region of interest" description="Disordered" evidence="1">
    <location>
        <begin position="501"/>
        <end position="547"/>
    </location>
</feature>
<keyword evidence="2" id="KW-0472">Membrane</keyword>
<keyword evidence="2" id="KW-1133">Transmembrane helix</keyword>